<sequence>MYAGSACIETYRAENSPFRLKIQEPAMLQQHTALKLENVDKFLLSIMQLAGNKGFWLCHSCFICKTNLPGLLLYFWFEA</sequence>
<reference evidence="1" key="1">
    <citation type="journal article" date="2020" name="Phytopathology">
        <title>Genome sequence of the chestnut blight fungus Cryphonectria parasitica EP155: A fundamental resource for an archetypical invasive plant pathogen.</title>
        <authorList>
            <person name="Crouch J.A."/>
            <person name="Dawe A."/>
            <person name="Aerts A."/>
            <person name="Barry K."/>
            <person name="Churchill A.C.L."/>
            <person name="Grimwood J."/>
            <person name="Hillman B."/>
            <person name="Milgroom M.G."/>
            <person name="Pangilinan J."/>
            <person name="Smith M."/>
            <person name="Salamov A."/>
            <person name="Schmutz J."/>
            <person name="Yadav J."/>
            <person name="Grigoriev I.V."/>
            <person name="Nuss D."/>
        </authorList>
    </citation>
    <scope>NUCLEOTIDE SEQUENCE</scope>
    <source>
        <strain evidence="1">EP155</strain>
    </source>
</reference>
<keyword evidence="2" id="KW-1185">Reference proteome</keyword>
<dbReference type="RefSeq" id="XP_040775178.1">
    <property type="nucleotide sequence ID" value="XM_040924784.1"/>
</dbReference>
<proteinExistence type="predicted"/>
<dbReference type="EMBL" id="MU032348">
    <property type="protein sequence ID" value="KAF3764217.1"/>
    <property type="molecule type" value="Genomic_DNA"/>
</dbReference>
<evidence type="ECO:0000313" key="1">
    <source>
        <dbReference type="EMBL" id="KAF3764217.1"/>
    </source>
</evidence>
<dbReference type="GeneID" id="63841913"/>
<protein>
    <submittedName>
        <fullName evidence="1">Uncharacterized protein</fullName>
    </submittedName>
</protein>
<gene>
    <name evidence="1" type="ORF">M406DRAFT_62523</name>
</gene>
<evidence type="ECO:0000313" key="2">
    <source>
        <dbReference type="Proteomes" id="UP000803844"/>
    </source>
</evidence>
<name>A0A9P4Y0M8_CRYP1</name>
<comment type="caution">
    <text evidence="1">The sequence shown here is derived from an EMBL/GenBank/DDBJ whole genome shotgun (WGS) entry which is preliminary data.</text>
</comment>
<dbReference type="Proteomes" id="UP000803844">
    <property type="component" value="Unassembled WGS sequence"/>
</dbReference>
<dbReference type="AlphaFoldDB" id="A0A9P4Y0M8"/>
<accession>A0A9P4Y0M8</accession>
<organism evidence="1 2">
    <name type="scientific">Cryphonectria parasitica (strain ATCC 38755 / EP155)</name>
    <dbReference type="NCBI Taxonomy" id="660469"/>
    <lineage>
        <taxon>Eukaryota</taxon>
        <taxon>Fungi</taxon>
        <taxon>Dikarya</taxon>
        <taxon>Ascomycota</taxon>
        <taxon>Pezizomycotina</taxon>
        <taxon>Sordariomycetes</taxon>
        <taxon>Sordariomycetidae</taxon>
        <taxon>Diaporthales</taxon>
        <taxon>Cryphonectriaceae</taxon>
        <taxon>Cryphonectria-Endothia species complex</taxon>
        <taxon>Cryphonectria</taxon>
    </lineage>
</organism>